<evidence type="ECO:0000313" key="10">
    <source>
        <dbReference type="EMBL" id="EEO27463.1"/>
    </source>
</evidence>
<evidence type="ECO:0000256" key="4">
    <source>
        <dbReference type="ARBA" id="ARBA00022741"/>
    </source>
</evidence>
<keyword evidence="3 8" id="KW-0479">Metal-binding</keyword>
<dbReference type="GO" id="GO:0061603">
    <property type="term" value="F:molybdenum cofactor guanylyltransferase activity"/>
    <property type="evidence" value="ECO:0007669"/>
    <property type="project" value="UniProtKB-EC"/>
</dbReference>
<feature type="binding site" evidence="8">
    <location>
        <position position="114"/>
    </location>
    <ligand>
        <name>GTP</name>
        <dbReference type="ChEBI" id="CHEBI:37565"/>
    </ligand>
</feature>
<evidence type="ECO:0000256" key="8">
    <source>
        <dbReference type="HAMAP-Rule" id="MF_00316"/>
    </source>
</evidence>
<feature type="binding site" evidence="8">
    <location>
        <position position="38"/>
    </location>
    <ligand>
        <name>GTP</name>
        <dbReference type="ChEBI" id="CHEBI:37565"/>
    </ligand>
</feature>
<comment type="domain">
    <text evidence="8">The N-terminal domain determines nucleotide recognition and specific binding, while the C-terminal domain determines the specific binding to the target protein.</text>
</comment>
<sequence>MVWMLSGLTDIPDMCLYDDVTGVVLAGGRGERMGAADKGLQLLNGKPMVEHVINRLRPQVSTLIISANRNLEAYSAFGYPVYADEPPAYSGPLSGFMTGLRHCRTRYLVTAPCDTPFLSRRLVEDLHRFLEEKEADLAVAVSKIDEYCQVQPVFCLMKASLGPHLEKFLANGGHKIDEWYATLKVARVCFDEPQAFENVNTLKELEKLQDIPGNEKE</sequence>
<comment type="catalytic activity">
    <reaction evidence="8">
        <text>Mo-molybdopterin + GTP + H(+) = Mo-molybdopterin guanine dinucleotide + diphosphate</text>
        <dbReference type="Rhea" id="RHEA:34243"/>
        <dbReference type="ChEBI" id="CHEBI:15378"/>
        <dbReference type="ChEBI" id="CHEBI:33019"/>
        <dbReference type="ChEBI" id="CHEBI:37565"/>
        <dbReference type="ChEBI" id="CHEBI:71302"/>
        <dbReference type="ChEBI" id="CHEBI:71310"/>
        <dbReference type="EC" id="2.7.7.77"/>
    </reaction>
</comment>
<comment type="caution">
    <text evidence="10">The sequence shown here is derived from an EMBL/GenBank/DDBJ whole genome shotgun (WGS) entry which is preliminary data.</text>
</comment>
<dbReference type="HAMAP" id="MF_00316">
    <property type="entry name" value="MobA"/>
    <property type="match status" value="1"/>
</dbReference>
<dbReference type="eggNOG" id="COG0746">
    <property type="taxonomic scope" value="Bacteria"/>
</dbReference>
<comment type="cofactor">
    <cofactor evidence="8">
        <name>Mg(2+)</name>
        <dbReference type="ChEBI" id="CHEBI:18420"/>
    </cofactor>
</comment>
<feature type="binding site" evidence="8">
    <location>
        <begin position="25"/>
        <end position="27"/>
    </location>
    <ligand>
        <name>GTP</name>
        <dbReference type="ChEBI" id="CHEBI:37565"/>
    </ligand>
</feature>
<evidence type="ECO:0000256" key="2">
    <source>
        <dbReference type="ARBA" id="ARBA00022679"/>
    </source>
</evidence>
<keyword evidence="2 8" id="KW-0808">Transferase</keyword>
<dbReference type="EC" id="2.7.7.77" evidence="8"/>
<dbReference type="CDD" id="cd02503">
    <property type="entry name" value="MobA"/>
    <property type="match status" value="1"/>
</dbReference>
<dbReference type="InterPro" id="IPR029044">
    <property type="entry name" value="Nucleotide-diphossugar_trans"/>
</dbReference>
<evidence type="ECO:0000256" key="6">
    <source>
        <dbReference type="ARBA" id="ARBA00023134"/>
    </source>
</evidence>
<dbReference type="Pfam" id="PF12804">
    <property type="entry name" value="NTP_transf_3"/>
    <property type="match status" value="1"/>
</dbReference>
<evidence type="ECO:0000256" key="3">
    <source>
        <dbReference type="ARBA" id="ARBA00022723"/>
    </source>
</evidence>
<keyword evidence="5 8" id="KW-0460">Magnesium</keyword>
<evidence type="ECO:0000259" key="9">
    <source>
        <dbReference type="Pfam" id="PF12804"/>
    </source>
</evidence>
<organism evidence="10 11">
    <name type="scientific">Oxalobacter paraformigenes</name>
    <dbReference type="NCBI Taxonomy" id="556268"/>
    <lineage>
        <taxon>Bacteria</taxon>
        <taxon>Pseudomonadati</taxon>
        <taxon>Pseudomonadota</taxon>
        <taxon>Betaproteobacteria</taxon>
        <taxon>Burkholderiales</taxon>
        <taxon>Oxalobacteraceae</taxon>
        <taxon>Oxalobacter</taxon>
    </lineage>
</organism>
<evidence type="ECO:0000313" key="11">
    <source>
        <dbReference type="Proteomes" id="UP000003973"/>
    </source>
</evidence>
<proteinExistence type="inferred from homology"/>
<dbReference type="NCBIfam" id="TIGR02665">
    <property type="entry name" value="molyb_mobA"/>
    <property type="match status" value="1"/>
</dbReference>
<keyword evidence="7 8" id="KW-0501">Molybdenum cofactor biosynthesis</keyword>
<gene>
    <name evidence="8" type="primary">mobA</name>
    <name evidence="10" type="ORF">OFAG_00616</name>
</gene>
<dbReference type="PANTHER" id="PTHR19136">
    <property type="entry name" value="MOLYBDENUM COFACTOR GUANYLYLTRANSFERASE"/>
    <property type="match status" value="1"/>
</dbReference>
<protein>
    <recommendedName>
        <fullName evidence="8">Molybdenum cofactor guanylyltransferase</fullName>
        <shortName evidence="8">MoCo guanylyltransferase</shortName>
        <ecNumber evidence="8">2.7.7.77</ecNumber>
    </recommendedName>
    <alternativeName>
        <fullName evidence="8">GTP:molybdopterin guanylyltransferase</fullName>
    </alternativeName>
    <alternativeName>
        <fullName evidence="8">Mo-MPT guanylyltransferase</fullName>
    </alternativeName>
    <alternativeName>
        <fullName evidence="8">Molybdopterin guanylyltransferase</fullName>
    </alternativeName>
    <alternativeName>
        <fullName evidence="8">Molybdopterin-guanine dinucleotide synthase</fullName>
        <shortName evidence="8">MGD synthase</shortName>
    </alternativeName>
</protein>
<comment type="function">
    <text evidence="8">Transfers a GMP moiety from GTP to Mo-molybdopterin (Mo-MPT) cofactor (Moco or molybdenum cofactor) to form Mo-molybdopterin guanine dinucleotide (Mo-MGD) cofactor.</text>
</comment>
<evidence type="ECO:0000256" key="1">
    <source>
        <dbReference type="ARBA" id="ARBA00022490"/>
    </source>
</evidence>
<evidence type="ECO:0000256" key="7">
    <source>
        <dbReference type="ARBA" id="ARBA00023150"/>
    </source>
</evidence>
<accession>C3X2M7</accession>
<dbReference type="Gene3D" id="3.90.550.10">
    <property type="entry name" value="Spore Coat Polysaccharide Biosynthesis Protein SpsA, Chain A"/>
    <property type="match status" value="1"/>
</dbReference>
<dbReference type="PANTHER" id="PTHR19136:SF81">
    <property type="entry name" value="MOLYBDENUM COFACTOR GUANYLYLTRANSFERASE"/>
    <property type="match status" value="1"/>
</dbReference>
<reference evidence="10" key="1">
    <citation type="submission" date="2011-10" db="EMBL/GenBank/DDBJ databases">
        <title>The Genome Sequence of Oxalobacter formigenes HOxBLS.</title>
        <authorList>
            <consortium name="The Broad Institute Genome Sequencing Platform"/>
            <person name="Earl A."/>
            <person name="Ward D."/>
            <person name="Feldgarden M."/>
            <person name="Gevers D."/>
            <person name="Allison M.J."/>
            <person name="Humphrey S."/>
            <person name="Young S.K."/>
            <person name="Zeng Q."/>
            <person name="Gargeya S."/>
            <person name="Fitzgerald M."/>
            <person name="Haas B."/>
            <person name="Abouelleil A."/>
            <person name="Alvarado L."/>
            <person name="Arachchi H.M."/>
            <person name="Berlin A."/>
            <person name="Brown A."/>
            <person name="Chapman S.B."/>
            <person name="Chen Z."/>
            <person name="Dunbar C."/>
            <person name="Freedman E."/>
            <person name="Gearin G."/>
            <person name="Goldberg J."/>
            <person name="Griggs A."/>
            <person name="Gujja S."/>
            <person name="Heiman D."/>
            <person name="Howarth C."/>
            <person name="Larson L."/>
            <person name="Lui A."/>
            <person name="MacDonald P.J.P."/>
            <person name="Montmayeur A."/>
            <person name="Murphy C."/>
            <person name="Neiman D."/>
            <person name="Pearson M."/>
            <person name="Priest M."/>
            <person name="Roberts A."/>
            <person name="Saif S."/>
            <person name="Shea T."/>
            <person name="Shenoy N."/>
            <person name="Sisk P."/>
            <person name="Stolte C."/>
            <person name="Sykes S."/>
            <person name="Wortman J."/>
            <person name="Nusbaum C."/>
            <person name="Birren B."/>
        </authorList>
    </citation>
    <scope>NUCLEOTIDE SEQUENCE [LARGE SCALE GENOMIC DNA]</scope>
    <source>
        <strain evidence="10">HOxBLS</strain>
    </source>
</reference>
<dbReference type="HOGENOM" id="CLU_055597_5_1_4"/>
<dbReference type="AlphaFoldDB" id="C3X2M7"/>
<keyword evidence="1 8" id="KW-0963">Cytoplasm</keyword>
<comment type="subunit">
    <text evidence="8">Monomer.</text>
</comment>
<feature type="binding site" evidence="8">
    <location>
        <position position="84"/>
    </location>
    <ligand>
        <name>GTP</name>
        <dbReference type="ChEBI" id="CHEBI:37565"/>
    </ligand>
</feature>
<dbReference type="EMBL" id="ACDP02000023">
    <property type="protein sequence ID" value="EEO27463.1"/>
    <property type="molecule type" value="Genomic_DNA"/>
</dbReference>
<dbReference type="GO" id="GO:1902758">
    <property type="term" value="P:bis(molybdopterin guanine dinucleotide)molybdenum biosynthetic process"/>
    <property type="evidence" value="ECO:0007669"/>
    <property type="project" value="TreeGrafter"/>
</dbReference>
<dbReference type="GO" id="GO:0005737">
    <property type="term" value="C:cytoplasm"/>
    <property type="evidence" value="ECO:0007669"/>
    <property type="project" value="UniProtKB-SubCell"/>
</dbReference>
<feature type="binding site" evidence="8">
    <location>
        <position position="114"/>
    </location>
    <ligand>
        <name>Mg(2+)</name>
        <dbReference type="ChEBI" id="CHEBI:18420"/>
    </ligand>
</feature>
<comment type="caution">
    <text evidence="8">Lacks conserved residue(s) required for the propagation of feature annotation.</text>
</comment>
<feature type="domain" description="MobA-like NTP transferase" evidence="9">
    <location>
        <begin position="22"/>
        <end position="175"/>
    </location>
</feature>
<evidence type="ECO:0000256" key="5">
    <source>
        <dbReference type="ARBA" id="ARBA00022842"/>
    </source>
</evidence>
<dbReference type="GO" id="GO:0005525">
    <property type="term" value="F:GTP binding"/>
    <property type="evidence" value="ECO:0007669"/>
    <property type="project" value="UniProtKB-UniRule"/>
</dbReference>
<dbReference type="Proteomes" id="UP000003973">
    <property type="component" value="Unassembled WGS sequence"/>
</dbReference>
<dbReference type="GO" id="GO:0046872">
    <property type="term" value="F:metal ion binding"/>
    <property type="evidence" value="ECO:0007669"/>
    <property type="project" value="UniProtKB-KW"/>
</dbReference>
<keyword evidence="6 8" id="KW-0342">GTP-binding</keyword>
<name>C3X2M7_9BURK</name>
<comment type="subcellular location">
    <subcellularLocation>
        <location evidence="8">Cytoplasm</location>
    </subcellularLocation>
</comment>
<dbReference type="InterPro" id="IPR025877">
    <property type="entry name" value="MobA-like_NTP_Trfase"/>
</dbReference>
<comment type="similarity">
    <text evidence="8">Belongs to the MobA family.</text>
</comment>
<keyword evidence="4 8" id="KW-0547">Nucleotide-binding</keyword>
<keyword evidence="11" id="KW-1185">Reference proteome</keyword>
<dbReference type="InterPro" id="IPR013482">
    <property type="entry name" value="Molybde_CF_guanTrfase"/>
</dbReference>
<dbReference type="SUPFAM" id="SSF53448">
    <property type="entry name" value="Nucleotide-diphospho-sugar transferases"/>
    <property type="match status" value="1"/>
</dbReference>